<proteinExistence type="predicted"/>
<sequence length="89" mass="10026">MEYKKVLKFRYALGQGAAAFAIDIEEAVHHGVSRSTKYKGEVKQYSLKRSQQITLRLLAHMWHEFGTLVTRINGITGITGMTCIVADLQ</sequence>
<evidence type="ECO:0000313" key="1">
    <source>
        <dbReference type="EMBL" id="KAE7995521.1"/>
    </source>
</evidence>
<evidence type="ECO:0000313" key="2">
    <source>
        <dbReference type="Proteomes" id="UP000327013"/>
    </source>
</evidence>
<keyword evidence="2" id="KW-1185">Reference proteome</keyword>
<reference evidence="1 2" key="1">
    <citation type="submission" date="2019-06" db="EMBL/GenBank/DDBJ databases">
        <title>A chromosomal-level reference genome of Carpinus fangiana (Coryloideae, Betulaceae).</title>
        <authorList>
            <person name="Yang X."/>
            <person name="Wang Z."/>
            <person name="Zhang L."/>
            <person name="Hao G."/>
            <person name="Liu J."/>
            <person name="Yang Y."/>
        </authorList>
    </citation>
    <scope>NUCLEOTIDE SEQUENCE [LARGE SCALE GENOMIC DNA]</scope>
    <source>
        <strain evidence="1">Cfa_2016G</strain>
        <tissue evidence="1">Leaf</tissue>
    </source>
</reference>
<name>A0A5N6QAS4_9ROSI</name>
<accession>A0A5N6QAS4</accession>
<protein>
    <submittedName>
        <fullName evidence="1">Uncharacterized protein</fullName>
    </submittedName>
</protein>
<dbReference type="AlphaFoldDB" id="A0A5N6QAS4"/>
<dbReference type="EMBL" id="CM017321">
    <property type="protein sequence ID" value="KAE7995521.1"/>
    <property type="molecule type" value="Genomic_DNA"/>
</dbReference>
<dbReference type="Proteomes" id="UP000327013">
    <property type="component" value="Chromosome 1"/>
</dbReference>
<dbReference type="OrthoDB" id="10264306at2759"/>
<organism evidence="1 2">
    <name type="scientific">Carpinus fangiana</name>
    <dbReference type="NCBI Taxonomy" id="176857"/>
    <lineage>
        <taxon>Eukaryota</taxon>
        <taxon>Viridiplantae</taxon>
        <taxon>Streptophyta</taxon>
        <taxon>Embryophyta</taxon>
        <taxon>Tracheophyta</taxon>
        <taxon>Spermatophyta</taxon>
        <taxon>Magnoliopsida</taxon>
        <taxon>eudicotyledons</taxon>
        <taxon>Gunneridae</taxon>
        <taxon>Pentapetalae</taxon>
        <taxon>rosids</taxon>
        <taxon>fabids</taxon>
        <taxon>Fagales</taxon>
        <taxon>Betulaceae</taxon>
        <taxon>Carpinus</taxon>
    </lineage>
</organism>
<gene>
    <name evidence="1" type="ORF">FH972_000305</name>
</gene>